<dbReference type="GO" id="GO:0015179">
    <property type="term" value="F:L-amino acid transmembrane transporter activity"/>
    <property type="evidence" value="ECO:0007669"/>
    <property type="project" value="TreeGrafter"/>
</dbReference>
<feature type="transmembrane region" description="Helical" evidence="19">
    <location>
        <begin position="251"/>
        <end position="271"/>
    </location>
</feature>
<evidence type="ECO:0000256" key="4">
    <source>
        <dbReference type="ARBA" id="ARBA00022475"/>
    </source>
</evidence>
<comment type="catalytic activity">
    <reaction evidence="14">
        <text>L-leucine(out) + L-arginine(in) = L-leucine(in) + L-arginine(out)</text>
        <dbReference type="Rhea" id="RHEA:71059"/>
        <dbReference type="ChEBI" id="CHEBI:32682"/>
        <dbReference type="ChEBI" id="CHEBI:57427"/>
    </reaction>
    <physiologicalReaction direction="left-to-right" evidence="14">
        <dbReference type="Rhea" id="RHEA:71060"/>
    </physiologicalReaction>
</comment>
<evidence type="ECO:0000256" key="19">
    <source>
        <dbReference type="SAM" id="Phobius"/>
    </source>
</evidence>
<feature type="transmembrane region" description="Helical" evidence="19">
    <location>
        <begin position="91"/>
        <end position="114"/>
    </location>
</feature>
<evidence type="ECO:0000256" key="15">
    <source>
        <dbReference type="ARBA" id="ARBA00074336"/>
    </source>
</evidence>
<comment type="catalytic activity">
    <reaction evidence="12">
        <text>L-histidine(out) + L-arginine(in) = L-histidine(in) + L-arginine(out)</text>
        <dbReference type="Rhea" id="RHEA:71063"/>
        <dbReference type="ChEBI" id="CHEBI:32682"/>
        <dbReference type="ChEBI" id="CHEBI:57595"/>
    </reaction>
    <physiologicalReaction direction="left-to-right" evidence="12">
        <dbReference type="Rhea" id="RHEA:71064"/>
    </physiologicalReaction>
</comment>
<dbReference type="GeneID" id="105360181"/>
<dbReference type="Pfam" id="PF13520">
    <property type="entry name" value="AA_permease_2"/>
    <property type="match status" value="1"/>
</dbReference>
<keyword evidence="6 19" id="KW-0812">Transmembrane</keyword>
<evidence type="ECO:0000256" key="3">
    <source>
        <dbReference type="ARBA" id="ARBA00022448"/>
    </source>
</evidence>
<dbReference type="InterPro" id="IPR002293">
    <property type="entry name" value="AA/rel_permease1"/>
</dbReference>
<feature type="transmembrane region" description="Helical" evidence="19">
    <location>
        <begin position="17"/>
        <end position="37"/>
    </location>
</feature>
<protein>
    <recommendedName>
        <fullName evidence="15">b(0,+)-type amino acid transporter 1</fullName>
    </recommendedName>
    <alternativeName>
        <fullName evidence="16">Glycoprotein-associated amino acid transporter b0,+AT1</fullName>
    </alternativeName>
    <alternativeName>
        <fullName evidence="17">Solute carrier family 7 member 9</fullName>
    </alternativeName>
</protein>
<evidence type="ECO:0000256" key="1">
    <source>
        <dbReference type="ARBA" id="ARBA00004424"/>
    </source>
</evidence>
<evidence type="ECO:0000256" key="9">
    <source>
        <dbReference type="ARBA" id="ARBA00023157"/>
    </source>
</evidence>
<dbReference type="PANTHER" id="PTHR11785">
    <property type="entry name" value="AMINO ACID TRANSPORTER"/>
    <property type="match status" value="1"/>
</dbReference>
<keyword evidence="8 19" id="KW-0472">Membrane</keyword>
<evidence type="ECO:0000256" key="10">
    <source>
        <dbReference type="ARBA" id="ARBA00051323"/>
    </source>
</evidence>
<keyword evidence="20" id="KW-1185">Reference proteome</keyword>
<dbReference type="KEGG" id="csol:105360181"/>
<accession>A0AAJ6VMQ8</accession>
<dbReference type="GO" id="GO:0016324">
    <property type="term" value="C:apical plasma membrane"/>
    <property type="evidence" value="ECO:0007669"/>
    <property type="project" value="UniProtKB-SubCell"/>
</dbReference>
<feature type="transmembrane region" description="Helical" evidence="19">
    <location>
        <begin position="49"/>
        <end position="71"/>
    </location>
</feature>
<comment type="subcellular location">
    <subcellularLocation>
        <location evidence="1">Apical cell membrane</location>
        <topology evidence="1">Multi-pass membrane protein</topology>
    </subcellularLocation>
</comment>
<dbReference type="Proteomes" id="UP000695007">
    <property type="component" value="Unplaced"/>
</dbReference>
<evidence type="ECO:0000256" key="2">
    <source>
        <dbReference type="ARBA" id="ARBA00009523"/>
    </source>
</evidence>
<evidence type="ECO:0000256" key="5">
    <source>
        <dbReference type="ARBA" id="ARBA00022553"/>
    </source>
</evidence>
<dbReference type="PIRSF" id="PIRSF006060">
    <property type="entry name" value="AA_transporter"/>
    <property type="match status" value="1"/>
</dbReference>
<comment type="catalytic activity">
    <reaction evidence="13">
        <text>L-cysteine(out) + L-arginine(in) = L-cysteine(in) + L-arginine(out)</text>
        <dbReference type="Rhea" id="RHEA:71071"/>
        <dbReference type="ChEBI" id="CHEBI:32682"/>
        <dbReference type="ChEBI" id="CHEBI:35235"/>
    </reaction>
    <physiologicalReaction direction="left-to-right" evidence="13">
        <dbReference type="Rhea" id="RHEA:71072"/>
    </physiologicalReaction>
</comment>
<gene>
    <name evidence="21" type="primary">LOC105360181</name>
</gene>
<feature type="transmembrane region" description="Helical" evidence="19">
    <location>
        <begin position="180"/>
        <end position="199"/>
    </location>
</feature>
<dbReference type="AlphaFoldDB" id="A0AAJ6VMQ8"/>
<evidence type="ECO:0000256" key="6">
    <source>
        <dbReference type="ARBA" id="ARBA00022692"/>
    </source>
</evidence>
<evidence type="ECO:0000256" key="12">
    <source>
        <dbReference type="ARBA" id="ARBA00051835"/>
    </source>
</evidence>
<dbReference type="InterPro" id="IPR050598">
    <property type="entry name" value="AminoAcid_Transporter"/>
</dbReference>
<sequence length="492" mass="54412">MAKAEEKREHVGLKKELGLFSAVSVIVAVMIGSGIFVSPSSALARSGSVGLSLIVWTVSGFLSLLGALAFAELSAMVPRSGAEYAYFLEAFVPLHSYFGQLPAFICAWIFIFVLRPAEVAVITLTFAEYFVQPFIPYFGHIEPESWHQVKKLVAIMTLGLMVYINMTSVKLYVRMQNIFMIFKIGACMLVIVGGIWWLATGHTELLNEPFKDSTTSPGQIALAFYSGLWAYDGWSASAVVAEEVQHPEINILRSILIAVPIVTVLYVSMNLMYMSVLTKAEMISAPAVVVVWAAKVLPSWMSFVIPLGVAVSTFGCGLSVQFGVTRLCYVAGREGHVPRFFSWVHFERMTPAVAVAQQGALTLACLCIGNTIDIIEFVSVIIWIFYGLAMVALIVLRRSNKPLCGRNRLVPIEIPWVVLLISIFLAFLPILDTPSQSYAVVIAIVAIGCVVHYVYVYKKRKNKFMRKLTYLVQMLFMVVAPDETENKTGIRN</sequence>
<evidence type="ECO:0000256" key="17">
    <source>
        <dbReference type="ARBA" id="ARBA00083296"/>
    </source>
</evidence>
<name>A0AAJ6VMQ8_9HYME</name>
<evidence type="ECO:0000256" key="16">
    <source>
        <dbReference type="ARBA" id="ARBA00079910"/>
    </source>
</evidence>
<keyword evidence="7 19" id="KW-1133">Transmembrane helix</keyword>
<evidence type="ECO:0000256" key="18">
    <source>
        <dbReference type="ARBA" id="ARBA00093193"/>
    </source>
</evidence>
<comment type="catalytic activity">
    <reaction evidence="18">
        <text>L-phenylalanine(out) + L-arginine(in) = L-phenylalanine(in) + L-arginine(out)</text>
        <dbReference type="Rhea" id="RHEA:71067"/>
        <dbReference type="ChEBI" id="CHEBI:32682"/>
        <dbReference type="ChEBI" id="CHEBI:58095"/>
    </reaction>
    <physiologicalReaction direction="left-to-right" evidence="18">
        <dbReference type="Rhea" id="RHEA:71068"/>
    </physiologicalReaction>
</comment>
<evidence type="ECO:0000256" key="11">
    <source>
        <dbReference type="ARBA" id="ARBA00051814"/>
    </source>
</evidence>
<keyword evidence="3" id="KW-0813">Transport</keyword>
<comment type="similarity">
    <text evidence="2">Belongs to the amino acid-polyamine-organocation (APC) superfamily.</text>
</comment>
<evidence type="ECO:0000256" key="8">
    <source>
        <dbReference type="ARBA" id="ARBA00023136"/>
    </source>
</evidence>
<keyword evidence="4" id="KW-1003">Cell membrane</keyword>
<reference evidence="21" key="1">
    <citation type="submission" date="2025-08" db="UniProtKB">
        <authorList>
            <consortium name="RefSeq"/>
        </authorList>
    </citation>
    <scope>IDENTIFICATION</scope>
</reference>
<feature type="transmembrane region" description="Helical" evidence="19">
    <location>
        <begin position="437"/>
        <end position="457"/>
    </location>
</feature>
<proteinExistence type="inferred from homology"/>
<evidence type="ECO:0000313" key="20">
    <source>
        <dbReference type="Proteomes" id="UP000695007"/>
    </source>
</evidence>
<feature type="transmembrane region" description="Helical" evidence="19">
    <location>
        <begin position="152"/>
        <end position="173"/>
    </location>
</feature>
<feature type="transmembrane region" description="Helical" evidence="19">
    <location>
        <begin position="121"/>
        <end position="140"/>
    </location>
</feature>
<comment type="catalytic activity">
    <reaction evidence="11">
        <text>L-cystine(out) + L-arginine(in) = L-cystine(in) + L-arginine(out)</text>
        <dbReference type="Rhea" id="RHEA:71075"/>
        <dbReference type="ChEBI" id="CHEBI:32682"/>
        <dbReference type="ChEBI" id="CHEBI:35491"/>
    </reaction>
    <physiologicalReaction direction="left-to-right" evidence="11">
        <dbReference type="Rhea" id="RHEA:71076"/>
    </physiologicalReaction>
</comment>
<evidence type="ECO:0000313" key="21">
    <source>
        <dbReference type="RefSeq" id="XP_011495306.1"/>
    </source>
</evidence>
<evidence type="ECO:0000256" key="14">
    <source>
        <dbReference type="ARBA" id="ARBA00052732"/>
    </source>
</evidence>
<feature type="transmembrane region" description="Helical" evidence="19">
    <location>
        <begin position="283"/>
        <end position="301"/>
    </location>
</feature>
<dbReference type="FunFam" id="1.20.1740.10:FF:000015">
    <property type="entry name" value="B(0,+)-type amino acid transporter 1"/>
    <property type="match status" value="1"/>
</dbReference>
<feature type="transmembrane region" description="Helical" evidence="19">
    <location>
        <begin position="378"/>
        <end position="397"/>
    </location>
</feature>
<evidence type="ECO:0000256" key="7">
    <source>
        <dbReference type="ARBA" id="ARBA00022989"/>
    </source>
</evidence>
<evidence type="ECO:0000256" key="13">
    <source>
        <dbReference type="ARBA" id="ARBA00052179"/>
    </source>
</evidence>
<keyword evidence="5" id="KW-0597">Phosphoprotein</keyword>
<feature type="transmembrane region" description="Helical" evidence="19">
    <location>
        <begin position="409"/>
        <end position="431"/>
    </location>
</feature>
<organism evidence="20 21">
    <name type="scientific">Ceratosolen solmsi marchali</name>
    <dbReference type="NCBI Taxonomy" id="326594"/>
    <lineage>
        <taxon>Eukaryota</taxon>
        <taxon>Metazoa</taxon>
        <taxon>Ecdysozoa</taxon>
        <taxon>Arthropoda</taxon>
        <taxon>Hexapoda</taxon>
        <taxon>Insecta</taxon>
        <taxon>Pterygota</taxon>
        <taxon>Neoptera</taxon>
        <taxon>Endopterygota</taxon>
        <taxon>Hymenoptera</taxon>
        <taxon>Apocrita</taxon>
        <taxon>Proctotrupomorpha</taxon>
        <taxon>Chalcidoidea</taxon>
        <taxon>Agaonidae</taxon>
        <taxon>Agaoninae</taxon>
        <taxon>Ceratosolen</taxon>
    </lineage>
</organism>
<dbReference type="Gene3D" id="1.20.1740.10">
    <property type="entry name" value="Amino acid/polyamine transporter I"/>
    <property type="match status" value="1"/>
</dbReference>
<dbReference type="PANTHER" id="PTHR11785:SF514">
    <property type="entry name" value="B(0,+)-TYPE AMINO ACID TRANSPORTER 1-LIKE PROTEIN"/>
    <property type="match status" value="1"/>
</dbReference>
<keyword evidence="9" id="KW-1015">Disulfide bond</keyword>
<comment type="catalytic activity">
    <reaction evidence="10">
        <text>L-lysine(out) + L-arginine(in) = L-lysine(in) + L-arginine(out)</text>
        <dbReference type="Rhea" id="RHEA:70827"/>
        <dbReference type="ChEBI" id="CHEBI:32551"/>
        <dbReference type="ChEBI" id="CHEBI:32682"/>
    </reaction>
    <physiologicalReaction direction="left-to-right" evidence="10">
        <dbReference type="Rhea" id="RHEA:70828"/>
    </physiologicalReaction>
</comment>
<dbReference type="RefSeq" id="XP_011495306.1">
    <property type="nucleotide sequence ID" value="XM_011497004.1"/>
</dbReference>